<dbReference type="Pfam" id="PF00392">
    <property type="entry name" value="GntR"/>
    <property type="match status" value="1"/>
</dbReference>
<evidence type="ECO:0000256" key="2">
    <source>
        <dbReference type="ARBA" id="ARBA00022898"/>
    </source>
</evidence>
<dbReference type="PANTHER" id="PTHR46577">
    <property type="entry name" value="HTH-TYPE TRANSCRIPTIONAL REGULATORY PROTEIN GABR"/>
    <property type="match status" value="1"/>
</dbReference>
<dbReference type="InterPro" id="IPR051446">
    <property type="entry name" value="HTH_trans_reg/aminotransferase"/>
</dbReference>
<evidence type="ECO:0000256" key="1">
    <source>
        <dbReference type="ARBA" id="ARBA00005384"/>
    </source>
</evidence>
<dbReference type="InterPro" id="IPR015422">
    <property type="entry name" value="PyrdxlP-dep_Trfase_small"/>
</dbReference>
<organism evidence="8 9">
    <name type="scientific">Candidatus Corynebacterium gallistercoris</name>
    <dbReference type="NCBI Taxonomy" id="2838530"/>
    <lineage>
        <taxon>Bacteria</taxon>
        <taxon>Bacillati</taxon>
        <taxon>Actinomycetota</taxon>
        <taxon>Actinomycetes</taxon>
        <taxon>Mycobacteriales</taxon>
        <taxon>Corynebacteriaceae</taxon>
        <taxon>Corynebacterium</taxon>
    </lineage>
</organism>
<dbReference type="CDD" id="cd07377">
    <property type="entry name" value="WHTH_GntR"/>
    <property type="match status" value="1"/>
</dbReference>
<reference evidence="8" key="2">
    <citation type="submission" date="2021-04" db="EMBL/GenBank/DDBJ databases">
        <authorList>
            <person name="Gilroy R."/>
        </authorList>
    </citation>
    <scope>NUCLEOTIDE SEQUENCE</scope>
    <source>
        <strain evidence="8">4376</strain>
    </source>
</reference>
<keyword evidence="3" id="KW-0805">Transcription regulation</keyword>
<dbReference type="EMBL" id="DXFZ01000070">
    <property type="protein sequence ID" value="HIW95964.1"/>
    <property type="molecule type" value="Genomic_DNA"/>
</dbReference>
<evidence type="ECO:0000256" key="5">
    <source>
        <dbReference type="ARBA" id="ARBA00023163"/>
    </source>
</evidence>
<evidence type="ECO:0000256" key="6">
    <source>
        <dbReference type="SAM" id="MobiDB-lite"/>
    </source>
</evidence>
<dbReference type="SMART" id="SM00345">
    <property type="entry name" value="HTH_GNTR"/>
    <property type="match status" value="1"/>
</dbReference>
<evidence type="ECO:0000259" key="7">
    <source>
        <dbReference type="PROSITE" id="PS50949"/>
    </source>
</evidence>
<evidence type="ECO:0000313" key="8">
    <source>
        <dbReference type="EMBL" id="HIW95964.1"/>
    </source>
</evidence>
<dbReference type="GO" id="GO:0003677">
    <property type="term" value="F:DNA binding"/>
    <property type="evidence" value="ECO:0007669"/>
    <property type="project" value="UniProtKB-KW"/>
</dbReference>
<keyword evidence="2" id="KW-0663">Pyridoxal phosphate</keyword>
<dbReference type="InterPro" id="IPR036390">
    <property type="entry name" value="WH_DNA-bd_sf"/>
</dbReference>
<dbReference type="GO" id="GO:0030170">
    <property type="term" value="F:pyridoxal phosphate binding"/>
    <property type="evidence" value="ECO:0007669"/>
    <property type="project" value="InterPro"/>
</dbReference>
<feature type="region of interest" description="Disordered" evidence="6">
    <location>
        <begin position="58"/>
        <end position="78"/>
    </location>
</feature>
<dbReference type="SUPFAM" id="SSF46785">
    <property type="entry name" value="Winged helix' DNA-binding domain"/>
    <property type="match status" value="1"/>
</dbReference>
<feature type="domain" description="HTH gntR-type" evidence="7">
    <location>
        <begin position="4"/>
        <end position="70"/>
    </location>
</feature>
<keyword evidence="5" id="KW-0804">Transcription</keyword>
<dbReference type="GO" id="GO:0003700">
    <property type="term" value="F:DNA-binding transcription factor activity"/>
    <property type="evidence" value="ECO:0007669"/>
    <property type="project" value="InterPro"/>
</dbReference>
<proteinExistence type="inferred from homology"/>
<feature type="compositionally biased region" description="Polar residues" evidence="6">
    <location>
        <begin position="66"/>
        <end position="78"/>
    </location>
</feature>
<accession>A0A9D1RYA8</accession>
<name>A0A9D1RYA8_9CORY</name>
<dbReference type="InterPro" id="IPR015424">
    <property type="entry name" value="PyrdxlP-dep_Trfase"/>
</dbReference>
<dbReference type="SUPFAM" id="SSF53383">
    <property type="entry name" value="PLP-dependent transferases"/>
    <property type="match status" value="1"/>
</dbReference>
<dbReference type="Proteomes" id="UP000824189">
    <property type="component" value="Unassembled WGS sequence"/>
</dbReference>
<dbReference type="InterPro" id="IPR036388">
    <property type="entry name" value="WH-like_DNA-bd_sf"/>
</dbReference>
<protein>
    <submittedName>
        <fullName evidence="8">PLP-dependent aminotransferase family protein</fullName>
    </submittedName>
</protein>
<gene>
    <name evidence="8" type="ORF">H9867_05700</name>
</gene>
<dbReference type="GO" id="GO:0008483">
    <property type="term" value="F:transaminase activity"/>
    <property type="evidence" value="ECO:0007669"/>
    <property type="project" value="UniProtKB-KW"/>
</dbReference>
<dbReference type="Gene3D" id="1.10.10.10">
    <property type="entry name" value="Winged helix-like DNA-binding domain superfamily/Winged helix DNA-binding domain"/>
    <property type="match status" value="1"/>
</dbReference>
<reference evidence="8" key="1">
    <citation type="journal article" date="2021" name="PeerJ">
        <title>Extensive microbial diversity within the chicken gut microbiome revealed by metagenomics and culture.</title>
        <authorList>
            <person name="Gilroy R."/>
            <person name="Ravi A."/>
            <person name="Getino M."/>
            <person name="Pursley I."/>
            <person name="Horton D.L."/>
            <person name="Alikhan N.F."/>
            <person name="Baker D."/>
            <person name="Gharbi K."/>
            <person name="Hall N."/>
            <person name="Watson M."/>
            <person name="Adriaenssens E.M."/>
            <person name="Foster-Nyarko E."/>
            <person name="Jarju S."/>
            <person name="Secka A."/>
            <person name="Antonio M."/>
            <person name="Oren A."/>
            <person name="Chaudhuri R.R."/>
            <person name="La Ragione R."/>
            <person name="Hildebrand F."/>
            <person name="Pallen M.J."/>
        </authorList>
    </citation>
    <scope>NUCLEOTIDE SEQUENCE</scope>
    <source>
        <strain evidence="8">4376</strain>
    </source>
</reference>
<sequence>MSNSSSAEKVAATLTRDIARFPAGTRLESNRALVKRFEVSATTISAALSLLSERGLVETRPGDGTYTRQPFTETTPRDTTWQSGLLEIPTSRTRAGVHRTIDATGLNTALGIPGTDVTDLNSGYLHPSLQPMSLLQRAASRSARHPDAWKRGPLAGLTELRSWFAQDIGGDLSHSDVTVCSGGQTALSILMQALSQPGDQIIVEDPTYPGTLAAARAASLHPIPIPMTPRGMDLEVLDTALSRTRARLVVIQPTAHNPTGITMSEEHRSALLDIVRTHRTFLIEDDFARYLRHHDSPPLLPPLVRDDNFGTVIHIRSLTKAASPNLRIAAIVSRGDITQRIRDAHAIHSMLIPTQQQLLALELVDSPSWKRHLATLGKNLAERRTAAWAAIREYLPAITVPYHPQAGYHLWLELPQPWQATDFAAAALTHGVSLSDGRVYSSSPARSRFLRVSYVAAPSPTDITGAIRRLGPIVA</sequence>
<keyword evidence="8" id="KW-0032">Aminotransferase</keyword>
<dbReference type="Gene3D" id="3.90.1150.10">
    <property type="entry name" value="Aspartate Aminotransferase, domain 1"/>
    <property type="match status" value="1"/>
</dbReference>
<dbReference type="PROSITE" id="PS50949">
    <property type="entry name" value="HTH_GNTR"/>
    <property type="match status" value="1"/>
</dbReference>
<dbReference type="InterPro" id="IPR015421">
    <property type="entry name" value="PyrdxlP-dep_Trfase_major"/>
</dbReference>
<dbReference type="InterPro" id="IPR000524">
    <property type="entry name" value="Tscrpt_reg_HTH_GntR"/>
</dbReference>
<evidence type="ECO:0000256" key="4">
    <source>
        <dbReference type="ARBA" id="ARBA00023125"/>
    </source>
</evidence>
<evidence type="ECO:0000256" key="3">
    <source>
        <dbReference type="ARBA" id="ARBA00023015"/>
    </source>
</evidence>
<comment type="caution">
    <text evidence="8">The sequence shown here is derived from an EMBL/GenBank/DDBJ whole genome shotgun (WGS) entry which is preliminary data.</text>
</comment>
<evidence type="ECO:0000313" key="9">
    <source>
        <dbReference type="Proteomes" id="UP000824189"/>
    </source>
</evidence>
<dbReference type="PANTHER" id="PTHR46577:SF2">
    <property type="entry name" value="TRANSCRIPTIONAL REGULATORY PROTEIN"/>
    <property type="match status" value="1"/>
</dbReference>
<dbReference type="Gene3D" id="3.40.640.10">
    <property type="entry name" value="Type I PLP-dependent aspartate aminotransferase-like (Major domain)"/>
    <property type="match status" value="1"/>
</dbReference>
<dbReference type="CDD" id="cd00609">
    <property type="entry name" value="AAT_like"/>
    <property type="match status" value="1"/>
</dbReference>
<dbReference type="InterPro" id="IPR004839">
    <property type="entry name" value="Aminotransferase_I/II_large"/>
</dbReference>
<keyword evidence="8" id="KW-0808">Transferase</keyword>
<comment type="similarity">
    <text evidence="1">In the C-terminal section; belongs to the class-I pyridoxal-phosphate-dependent aminotransferase family.</text>
</comment>
<dbReference type="Pfam" id="PF00155">
    <property type="entry name" value="Aminotran_1_2"/>
    <property type="match status" value="1"/>
</dbReference>
<dbReference type="AlphaFoldDB" id="A0A9D1RYA8"/>
<keyword evidence="4" id="KW-0238">DNA-binding</keyword>